<gene>
    <name evidence="3" type="ORF">CLO192961_LOCUS319601</name>
</gene>
<reference evidence="3 4" key="1">
    <citation type="submission" date="2019-06" db="EMBL/GenBank/DDBJ databases">
        <authorList>
            <person name="Broberg M."/>
        </authorList>
    </citation>
    <scope>NUCLEOTIDE SEQUENCE [LARGE SCALE GENOMIC DNA]</scope>
</reference>
<evidence type="ECO:0000313" key="4">
    <source>
        <dbReference type="Proteomes" id="UP000766486"/>
    </source>
</evidence>
<feature type="domain" description="Xylanolytic transcriptional activator regulatory" evidence="2">
    <location>
        <begin position="185"/>
        <end position="258"/>
    </location>
</feature>
<evidence type="ECO:0000256" key="1">
    <source>
        <dbReference type="ARBA" id="ARBA00023242"/>
    </source>
</evidence>
<dbReference type="Proteomes" id="UP000766486">
    <property type="component" value="Unassembled WGS sequence"/>
</dbReference>
<evidence type="ECO:0000259" key="2">
    <source>
        <dbReference type="SMART" id="SM00906"/>
    </source>
</evidence>
<dbReference type="PANTHER" id="PTHR46910:SF32">
    <property type="entry name" value="TRANSCRIPTION FACTOR DOMAIN-CONTAINING PROTEIN-RELATED"/>
    <property type="match status" value="1"/>
</dbReference>
<feature type="non-terminal residue" evidence="3">
    <location>
        <position position="1"/>
    </location>
</feature>
<dbReference type="CDD" id="cd12148">
    <property type="entry name" value="fungal_TF_MHR"/>
    <property type="match status" value="1"/>
</dbReference>
<organism evidence="3 4">
    <name type="scientific">Bionectria ochroleuca</name>
    <name type="common">Gliocladium roseum</name>
    <dbReference type="NCBI Taxonomy" id="29856"/>
    <lineage>
        <taxon>Eukaryota</taxon>
        <taxon>Fungi</taxon>
        <taxon>Dikarya</taxon>
        <taxon>Ascomycota</taxon>
        <taxon>Pezizomycotina</taxon>
        <taxon>Sordariomycetes</taxon>
        <taxon>Hypocreomycetidae</taxon>
        <taxon>Hypocreales</taxon>
        <taxon>Bionectriaceae</taxon>
        <taxon>Clonostachys</taxon>
    </lineage>
</organism>
<sequence length="550" mass="61511">FLGPTSSWSFCRRVLSLIAARLPEPIAPPDPWTLDHFDFRWSPLGTEEQPAVHDLPAQDYAVLLAHSVKYHLGPLSPIIEDDVFFRRLGELYQSPAAQAKQSRIWYAQFLLVLALGEAIVNKECLTPVPGTQYAARAMSLIPNFFRVNEESMLVVETLCLAGLYLQSLDLRLEAFQTPSVYVMLTLRQIGQALRICTLEGFHRYASKDEVGEHSSRRYAIVFWATYILDRHFSVLVGAPSSIRDEDITVKLPSETVDSSWATALTLNVKLSRVIADILSDVYEVGSHKNATLLKNTQSTLHNIAKLSRELNQFLQADTHGTTTTPSRVATRLVLSYQHCIVLATRPLVMCVLQKALDHSCTAKSISQWHIGSLLQTCVDATSSILATLKGLSDHDQLDCFIPFHLEELFSSAFLLHVISAAIPTFVPDRSYLPVAHMIFDKMIAKGSHGARIRKMELQRLDTILLSYSQVTTRGLSSSIQLEAVPLSDDTPRVIVQGTDHDSPGIFKENEPIYDMTEWNLFDMSLHEPITLSPTGLLNLAEELNLQTFLD</sequence>
<dbReference type="PANTHER" id="PTHR46910">
    <property type="entry name" value="TRANSCRIPTION FACTOR PDR1"/>
    <property type="match status" value="1"/>
</dbReference>
<name>A0ABY6UL86_BIOOC</name>
<dbReference type="SMART" id="SM00906">
    <property type="entry name" value="Fungal_trans"/>
    <property type="match status" value="1"/>
</dbReference>
<dbReference type="InterPro" id="IPR007219">
    <property type="entry name" value="XnlR_reg_dom"/>
</dbReference>
<proteinExistence type="predicted"/>
<dbReference type="InterPro" id="IPR050987">
    <property type="entry name" value="AtrR-like"/>
</dbReference>
<accession>A0ABY6UL86</accession>
<dbReference type="EMBL" id="CABFNS010000839">
    <property type="protein sequence ID" value="VUC32031.1"/>
    <property type="molecule type" value="Genomic_DNA"/>
</dbReference>
<comment type="caution">
    <text evidence="3">The sequence shown here is derived from an EMBL/GenBank/DDBJ whole genome shotgun (WGS) entry which is preliminary data.</text>
</comment>
<dbReference type="Pfam" id="PF04082">
    <property type="entry name" value="Fungal_trans"/>
    <property type="match status" value="1"/>
</dbReference>
<evidence type="ECO:0000313" key="3">
    <source>
        <dbReference type="EMBL" id="VUC32031.1"/>
    </source>
</evidence>
<keyword evidence="4" id="KW-1185">Reference proteome</keyword>
<protein>
    <recommendedName>
        <fullName evidence="2">Xylanolytic transcriptional activator regulatory domain-containing protein</fullName>
    </recommendedName>
</protein>
<keyword evidence="1" id="KW-0539">Nucleus</keyword>
<feature type="non-terminal residue" evidence="3">
    <location>
        <position position="550"/>
    </location>
</feature>